<dbReference type="PANTHER" id="PTHR33221:SF15">
    <property type="entry name" value="HTH-TYPE TRANSCRIPTIONAL REGULATOR YWGB-RELATED"/>
    <property type="match status" value="1"/>
</dbReference>
<name>A0A402D3E8_9BACT</name>
<dbReference type="Pfam" id="PF02082">
    <property type="entry name" value="Rrf2"/>
    <property type="match status" value="1"/>
</dbReference>
<dbReference type="EMBL" id="AP025739">
    <property type="protein sequence ID" value="BDI28509.1"/>
    <property type="molecule type" value="Genomic_DNA"/>
</dbReference>
<dbReference type="AlphaFoldDB" id="A0A402D3E8"/>
<dbReference type="InterPro" id="IPR036390">
    <property type="entry name" value="WH_DNA-bd_sf"/>
</dbReference>
<dbReference type="KEGG" id="ccot:CCAX7_005600"/>
<dbReference type="SUPFAM" id="SSF46785">
    <property type="entry name" value="Winged helix' DNA-binding domain"/>
    <property type="match status" value="1"/>
</dbReference>
<dbReference type="Proteomes" id="UP000287394">
    <property type="component" value="Chromosome"/>
</dbReference>
<evidence type="ECO:0000313" key="2">
    <source>
        <dbReference type="Proteomes" id="UP000287394"/>
    </source>
</evidence>
<proteinExistence type="predicted"/>
<keyword evidence="2" id="KW-1185">Reference proteome</keyword>
<dbReference type="RefSeq" id="WP_119323971.1">
    <property type="nucleotide sequence ID" value="NZ_AP025739.1"/>
</dbReference>
<dbReference type="GO" id="GO:0003700">
    <property type="term" value="F:DNA-binding transcription factor activity"/>
    <property type="evidence" value="ECO:0007669"/>
    <property type="project" value="TreeGrafter"/>
</dbReference>
<protein>
    <submittedName>
        <fullName evidence="1">Rrf2 family transcriptional regulator</fullName>
    </submittedName>
</protein>
<sequence>MAASSKFSIAVHVLSCLEYSDRQWGQPQMNSADLALSVNTNPVIIRNLLSELSKAGLVISKEGKGGGARLARAASAITLDEVYAAVERAEMLARNPRPAHLPCSVSCGVKNALEPVLGSVNHAILSALKEKNLSEIVDQIMGV</sequence>
<dbReference type="PANTHER" id="PTHR33221">
    <property type="entry name" value="WINGED HELIX-TURN-HELIX TRANSCRIPTIONAL REGULATOR, RRF2 FAMILY"/>
    <property type="match status" value="1"/>
</dbReference>
<organism evidence="1 2">
    <name type="scientific">Capsulimonas corticalis</name>
    <dbReference type="NCBI Taxonomy" id="2219043"/>
    <lineage>
        <taxon>Bacteria</taxon>
        <taxon>Bacillati</taxon>
        <taxon>Armatimonadota</taxon>
        <taxon>Armatimonadia</taxon>
        <taxon>Capsulimonadales</taxon>
        <taxon>Capsulimonadaceae</taxon>
        <taxon>Capsulimonas</taxon>
    </lineage>
</organism>
<dbReference type="InterPro" id="IPR000944">
    <property type="entry name" value="Tscrpt_reg_Rrf2"/>
</dbReference>
<reference evidence="1 2" key="1">
    <citation type="journal article" date="2019" name="Int. J. Syst. Evol. Microbiol.">
        <title>Capsulimonas corticalis gen. nov., sp. nov., an aerobic capsulated bacterium, of a novel bacterial order, Capsulimonadales ord. nov., of the class Armatimonadia of the phylum Armatimonadetes.</title>
        <authorList>
            <person name="Li J."/>
            <person name="Kudo C."/>
            <person name="Tonouchi A."/>
        </authorList>
    </citation>
    <scope>NUCLEOTIDE SEQUENCE [LARGE SCALE GENOMIC DNA]</scope>
    <source>
        <strain evidence="1 2">AX-7</strain>
    </source>
</reference>
<accession>A0A402D3E8</accession>
<dbReference type="GO" id="GO:0005829">
    <property type="term" value="C:cytosol"/>
    <property type="evidence" value="ECO:0007669"/>
    <property type="project" value="TreeGrafter"/>
</dbReference>
<dbReference type="PROSITE" id="PS51197">
    <property type="entry name" value="HTH_RRF2_2"/>
    <property type="match status" value="1"/>
</dbReference>
<dbReference type="OrthoDB" id="9808360at2"/>
<dbReference type="Gene3D" id="1.10.10.10">
    <property type="entry name" value="Winged helix-like DNA-binding domain superfamily/Winged helix DNA-binding domain"/>
    <property type="match status" value="1"/>
</dbReference>
<gene>
    <name evidence="1" type="ORF">CCAX7_005600</name>
</gene>
<dbReference type="InterPro" id="IPR036388">
    <property type="entry name" value="WH-like_DNA-bd_sf"/>
</dbReference>
<evidence type="ECO:0000313" key="1">
    <source>
        <dbReference type="EMBL" id="BDI28509.1"/>
    </source>
</evidence>